<proteinExistence type="inferred from homology"/>
<dbReference type="PROSITE" id="PS50928">
    <property type="entry name" value="ABC_TM1"/>
    <property type="match status" value="1"/>
</dbReference>
<organism evidence="9 10">
    <name type="scientific">Paenibacillus flagellatus</name>
    <dbReference type="NCBI Taxonomy" id="2211139"/>
    <lineage>
        <taxon>Bacteria</taxon>
        <taxon>Bacillati</taxon>
        <taxon>Bacillota</taxon>
        <taxon>Bacilli</taxon>
        <taxon>Bacillales</taxon>
        <taxon>Paenibacillaceae</taxon>
        <taxon>Paenibacillus</taxon>
    </lineage>
</organism>
<dbReference type="GO" id="GO:0005886">
    <property type="term" value="C:plasma membrane"/>
    <property type="evidence" value="ECO:0007669"/>
    <property type="project" value="UniProtKB-SubCell"/>
</dbReference>
<dbReference type="AlphaFoldDB" id="A0A2V5K5E2"/>
<evidence type="ECO:0000256" key="1">
    <source>
        <dbReference type="ARBA" id="ARBA00004651"/>
    </source>
</evidence>
<comment type="subcellular location">
    <subcellularLocation>
        <location evidence="1 7">Cell membrane</location>
        <topology evidence="1 7">Multi-pass membrane protein</topology>
    </subcellularLocation>
</comment>
<name>A0A2V5K5E2_9BACL</name>
<comment type="caution">
    <text evidence="9">The sequence shown here is derived from an EMBL/GenBank/DDBJ whole genome shotgun (WGS) entry which is preliminary data.</text>
</comment>
<evidence type="ECO:0000256" key="4">
    <source>
        <dbReference type="ARBA" id="ARBA00022692"/>
    </source>
</evidence>
<dbReference type="OrthoDB" id="9809173at2"/>
<keyword evidence="5 7" id="KW-1133">Transmembrane helix</keyword>
<accession>A0A2V5K5E2</accession>
<evidence type="ECO:0000256" key="3">
    <source>
        <dbReference type="ARBA" id="ARBA00022475"/>
    </source>
</evidence>
<comment type="similarity">
    <text evidence="7">Belongs to the binding-protein-dependent transport system permease family.</text>
</comment>
<evidence type="ECO:0000256" key="2">
    <source>
        <dbReference type="ARBA" id="ARBA00022448"/>
    </source>
</evidence>
<evidence type="ECO:0000256" key="7">
    <source>
        <dbReference type="RuleBase" id="RU363032"/>
    </source>
</evidence>
<dbReference type="Proteomes" id="UP000247476">
    <property type="component" value="Unassembled WGS sequence"/>
</dbReference>
<gene>
    <name evidence="9" type="ORF">DLM86_15530</name>
</gene>
<dbReference type="GO" id="GO:0055085">
    <property type="term" value="P:transmembrane transport"/>
    <property type="evidence" value="ECO:0007669"/>
    <property type="project" value="InterPro"/>
</dbReference>
<protein>
    <submittedName>
        <fullName evidence="9">Acetylneuraminate ABC transporter permease</fullName>
    </submittedName>
</protein>
<dbReference type="CDD" id="cd06261">
    <property type="entry name" value="TM_PBP2"/>
    <property type="match status" value="1"/>
</dbReference>
<dbReference type="InterPro" id="IPR000515">
    <property type="entry name" value="MetI-like"/>
</dbReference>
<feature type="transmembrane region" description="Helical" evidence="7">
    <location>
        <begin position="107"/>
        <end position="128"/>
    </location>
</feature>
<feature type="transmembrane region" description="Helical" evidence="7">
    <location>
        <begin position="12"/>
        <end position="33"/>
    </location>
</feature>
<feature type="transmembrane region" description="Helical" evidence="7">
    <location>
        <begin position="157"/>
        <end position="179"/>
    </location>
</feature>
<keyword evidence="3" id="KW-1003">Cell membrane</keyword>
<feature type="transmembrane region" description="Helical" evidence="7">
    <location>
        <begin position="258"/>
        <end position="283"/>
    </location>
</feature>
<dbReference type="SUPFAM" id="SSF161098">
    <property type="entry name" value="MetI-like"/>
    <property type="match status" value="1"/>
</dbReference>
<sequence>MRMSASALKQFWGYFFVAPFLLVFLLFEVYPFVDALYLSLFDYGIGTKRFIGLGNYANLFADDVFLRALLNTFLFVVGVVPLSVVFSIFVASLVIQKSAAAATFFRASFYLPIVTSQVLLSITWLWIYNPVSGIANYALSLFGAEPVMWLSDSRFALPALIAVVITWCVGQPIILYLAALGNIPSTYYEAASIDGATGWRQFWSITLPLLKPTTLYVIVTCTIGAFQTFVVVQLLTGGGPSYATTTVMYMLYETAFKYGKLGLACAMGVILAVIISAFSVVQFKFFKTDVEY</sequence>
<dbReference type="PANTHER" id="PTHR30193:SF37">
    <property type="entry name" value="INNER MEMBRANE ABC TRANSPORTER PERMEASE PROTEIN YCJO"/>
    <property type="match status" value="1"/>
</dbReference>
<keyword evidence="6 7" id="KW-0472">Membrane</keyword>
<dbReference type="InterPro" id="IPR035906">
    <property type="entry name" value="MetI-like_sf"/>
</dbReference>
<feature type="domain" description="ABC transmembrane type-1" evidence="8">
    <location>
        <begin position="69"/>
        <end position="282"/>
    </location>
</feature>
<evidence type="ECO:0000313" key="10">
    <source>
        <dbReference type="Proteomes" id="UP000247476"/>
    </source>
</evidence>
<evidence type="ECO:0000313" key="9">
    <source>
        <dbReference type="EMBL" id="PYI53962.1"/>
    </source>
</evidence>
<dbReference type="PANTHER" id="PTHR30193">
    <property type="entry name" value="ABC TRANSPORTER PERMEASE PROTEIN"/>
    <property type="match status" value="1"/>
</dbReference>
<evidence type="ECO:0000256" key="6">
    <source>
        <dbReference type="ARBA" id="ARBA00023136"/>
    </source>
</evidence>
<reference evidence="9 10" key="1">
    <citation type="submission" date="2018-05" db="EMBL/GenBank/DDBJ databases">
        <title>Paenibacillus flagellatus sp. nov., isolated from selenium mineral soil.</title>
        <authorList>
            <person name="Dai X."/>
        </authorList>
    </citation>
    <scope>NUCLEOTIDE SEQUENCE [LARGE SCALE GENOMIC DNA]</scope>
    <source>
        <strain evidence="9 10">DXL2</strain>
    </source>
</reference>
<feature type="transmembrane region" description="Helical" evidence="7">
    <location>
        <begin position="73"/>
        <end position="95"/>
    </location>
</feature>
<evidence type="ECO:0000259" key="8">
    <source>
        <dbReference type="PROSITE" id="PS50928"/>
    </source>
</evidence>
<keyword evidence="2 7" id="KW-0813">Transport</keyword>
<dbReference type="EMBL" id="QJVJ01000006">
    <property type="protein sequence ID" value="PYI53962.1"/>
    <property type="molecule type" value="Genomic_DNA"/>
</dbReference>
<evidence type="ECO:0000256" key="5">
    <source>
        <dbReference type="ARBA" id="ARBA00022989"/>
    </source>
</evidence>
<keyword evidence="10" id="KW-1185">Reference proteome</keyword>
<dbReference type="Gene3D" id="1.10.3720.10">
    <property type="entry name" value="MetI-like"/>
    <property type="match status" value="1"/>
</dbReference>
<dbReference type="Pfam" id="PF00528">
    <property type="entry name" value="BPD_transp_1"/>
    <property type="match status" value="1"/>
</dbReference>
<dbReference type="InterPro" id="IPR051393">
    <property type="entry name" value="ABC_transporter_permease"/>
</dbReference>
<keyword evidence="4 7" id="KW-0812">Transmembrane</keyword>